<evidence type="ECO:0000313" key="5">
    <source>
        <dbReference type="EMBL" id="SEA39545.1"/>
    </source>
</evidence>
<dbReference type="GO" id="GO:0008324">
    <property type="term" value="F:monoatomic cation transmembrane transporter activity"/>
    <property type="evidence" value="ECO:0007669"/>
    <property type="project" value="InterPro"/>
</dbReference>
<dbReference type="PANTHER" id="PTHR43833:SF13">
    <property type="entry name" value="POTASSIUM CHANNEL PROTEIN 2-RELATED"/>
    <property type="match status" value="1"/>
</dbReference>
<dbReference type="SUPFAM" id="SSF116726">
    <property type="entry name" value="TrkA C-terminal domain-like"/>
    <property type="match status" value="2"/>
</dbReference>
<evidence type="ECO:0000256" key="1">
    <source>
        <dbReference type="ARBA" id="ARBA00004651"/>
    </source>
</evidence>
<dbReference type="InterPro" id="IPR013099">
    <property type="entry name" value="K_chnl_dom"/>
</dbReference>
<dbReference type="Gene3D" id="3.40.50.720">
    <property type="entry name" value="NAD(P)-binding Rossmann-like Domain"/>
    <property type="match status" value="2"/>
</dbReference>
<dbReference type="Pfam" id="PF02080">
    <property type="entry name" value="TrkA_C"/>
    <property type="match status" value="2"/>
</dbReference>
<feature type="domain" description="RCK C-terminal" evidence="4">
    <location>
        <begin position="265"/>
        <end position="348"/>
    </location>
</feature>
<evidence type="ECO:0000259" key="3">
    <source>
        <dbReference type="PROSITE" id="PS51201"/>
    </source>
</evidence>
<dbReference type="InterPro" id="IPR036721">
    <property type="entry name" value="RCK_C_sf"/>
</dbReference>
<keyword evidence="2" id="KW-0472">Membrane</keyword>
<dbReference type="Pfam" id="PF07885">
    <property type="entry name" value="Ion_trans_2"/>
    <property type="match status" value="1"/>
</dbReference>
<dbReference type="PANTHER" id="PTHR43833">
    <property type="entry name" value="POTASSIUM CHANNEL PROTEIN 2-RELATED-RELATED"/>
    <property type="match status" value="1"/>
</dbReference>
<dbReference type="Proteomes" id="UP000199409">
    <property type="component" value="Unassembled WGS sequence"/>
</dbReference>
<feature type="transmembrane region" description="Helical" evidence="2">
    <location>
        <begin position="27"/>
        <end position="47"/>
    </location>
</feature>
<dbReference type="InterPro" id="IPR003148">
    <property type="entry name" value="RCK_N"/>
</dbReference>
<dbReference type="Gene3D" id="3.30.70.1450">
    <property type="entry name" value="Regulator of K+ conductance, C-terminal domain"/>
    <property type="match status" value="2"/>
</dbReference>
<dbReference type="PROSITE" id="PS51202">
    <property type="entry name" value="RCK_C"/>
    <property type="match status" value="1"/>
</dbReference>
<organism evidence="5 6">
    <name type="scientific">Desulfuromusa kysingii</name>
    <dbReference type="NCBI Taxonomy" id="37625"/>
    <lineage>
        <taxon>Bacteria</taxon>
        <taxon>Pseudomonadati</taxon>
        <taxon>Thermodesulfobacteriota</taxon>
        <taxon>Desulfuromonadia</taxon>
        <taxon>Desulfuromonadales</taxon>
        <taxon>Geopsychrobacteraceae</taxon>
        <taxon>Desulfuromusa</taxon>
    </lineage>
</organism>
<dbReference type="InterPro" id="IPR006037">
    <property type="entry name" value="RCK_C"/>
</dbReference>
<dbReference type="Pfam" id="PF02254">
    <property type="entry name" value="TrkA_N"/>
    <property type="match status" value="2"/>
</dbReference>
<keyword evidence="2" id="KW-1133">Transmembrane helix</keyword>
<dbReference type="STRING" id="37625.SAMN05660420_01986"/>
<dbReference type="AlphaFoldDB" id="A0A1H4AUC6"/>
<sequence length="566" mass="62382">MKFVVSQLFSLLLPVRNRPNIRALVSYSLLLVVTVVLFAFGFHWIMTNVEGQDHSWVTGVYWALTVMTTLGFGDITFHSDIGRLFSIVVLLTGVVLLLIVLPFVFIRFFYAPWIESRLRFQAPRAVPSGMRGHVILCRLDSLATELMARLQLNGIPHFVIEPDPLKAVQMHHEGVPVVTGRVEDRETYEAMAVADSRMVVANCADTTNTNITLTIRDFSPQVPITAVAENEQSIDLLELTGSNHVLPLKLQLGEHLANRVSTGHLHCHVVGRMGDLLIAEFPVHNTPLVGCSLRELKIRESFGLNVVAVWERGHMVPVTPDTILADVSFPVVVGTEEQVTSLDTYLVIYNTNFNPVLVIGGGKVGCATTQTLRKRGVTVHMIEREESLRSSLEGVAERLFIGDAADRELLMGAGLADAPSVLLTTNDDAMNIYLAVYCRRLNPELRVISRITHERNIEAIHLAGADFVLSSASLGAEAVMSLLQRRESVILGEGFDLFYVPVPTSLAGQTLMASNIRPRTGLNVLALRLPNDVVVPATASMILEPEGELVMLGDESQRRDFTKAFL</sequence>
<dbReference type="OrthoDB" id="9799090at2"/>
<proteinExistence type="predicted"/>
<evidence type="ECO:0000313" key="6">
    <source>
        <dbReference type="Proteomes" id="UP000199409"/>
    </source>
</evidence>
<evidence type="ECO:0000256" key="2">
    <source>
        <dbReference type="SAM" id="Phobius"/>
    </source>
</evidence>
<dbReference type="InterPro" id="IPR050721">
    <property type="entry name" value="Trk_Ktr_HKT_K-transport"/>
</dbReference>
<protein>
    <submittedName>
        <fullName evidence="5">Trk K+ transport system, NAD-binding component</fullName>
    </submittedName>
</protein>
<name>A0A1H4AUC6_9BACT</name>
<dbReference type="SUPFAM" id="SSF81324">
    <property type="entry name" value="Voltage-gated potassium channels"/>
    <property type="match status" value="1"/>
</dbReference>
<dbReference type="InterPro" id="IPR036291">
    <property type="entry name" value="NAD(P)-bd_dom_sf"/>
</dbReference>
<accession>A0A1H4AUC6</accession>
<evidence type="ECO:0000259" key="4">
    <source>
        <dbReference type="PROSITE" id="PS51202"/>
    </source>
</evidence>
<dbReference type="PROSITE" id="PS51201">
    <property type="entry name" value="RCK_N"/>
    <property type="match status" value="1"/>
</dbReference>
<dbReference type="GO" id="GO:0005886">
    <property type="term" value="C:plasma membrane"/>
    <property type="evidence" value="ECO:0007669"/>
    <property type="project" value="UniProtKB-SubCell"/>
</dbReference>
<comment type="subcellular location">
    <subcellularLocation>
        <location evidence="1">Cell membrane</location>
        <topology evidence="1">Multi-pass membrane protein</topology>
    </subcellularLocation>
</comment>
<feature type="transmembrane region" description="Helical" evidence="2">
    <location>
        <begin position="59"/>
        <end position="78"/>
    </location>
</feature>
<feature type="transmembrane region" description="Helical" evidence="2">
    <location>
        <begin position="84"/>
        <end position="110"/>
    </location>
</feature>
<dbReference type="EMBL" id="FNQN01000005">
    <property type="protein sequence ID" value="SEA39545.1"/>
    <property type="molecule type" value="Genomic_DNA"/>
</dbReference>
<dbReference type="SUPFAM" id="SSF51735">
    <property type="entry name" value="NAD(P)-binding Rossmann-fold domains"/>
    <property type="match status" value="2"/>
</dbReference>
<keyword evidence="2" id="KW-0812">Transmembrane</keyword>
<keyword evidence="6" id="KW-1185">Reference proteome</keyword>
<dbReference type="GO" id="GO:0006813">
    <property type="term" value="P:potassium ion transport"/>
    <property type="evidence" value="ECO:0007669"/>
    <property type="project" value="InterPro"/>
</dbReference>
<feature type="domain" description="RCK N-terminal" evidence="3">
    <location>
        <begin position="353"/>
        <end position="469"/>
    </location>
</feature>
<gene>
    <name evidence="5" type="ORF">SAMN05660420_01986</name>
</gene>
<dbReference type="RefSeq" id="WP_092347563.1">
    <property type="nucleotide sequence ID" value="NZ_FNQN01000005.1"/>
</dbReference>
<dbReference type="Gene3D" id="1.10.287.70">
    <property type="match status" value="1"/>
</dbReference>
<reference evidence="5 6" key="1">
    <citation type="submission" date="2016-10" db="EMBL/GenBank/DDBJ databases">
        <authorList>
            <person name="de Groot N.N."/>
        </authorList>
    </citation>
    <scope>NUCLEOTIDE SEQUENCE [LARGE SCALE GENOMIC DNA]</scope>
    <source>
        <strain evidence="5 6">DSM 7343</strain>
    </source>
</reference>